<protein>
    <submittedName>
        <fullName evidence="3">Uncharacterized protein</fullName>
    </submittedName>
</protein>
<name>A0A438D3B7_VITVI</name>
<keyword evidence="2" id="KW-0812">Transmembrane</keyword>
<keyword evidence="2" id="KW-1133">Transmembrane helix</keyword>
<feature type="compositionally biased region" description="Polar residues" evidence="1">
    <location>
        <begin position="1"/>
        <end position="16"/>
    </location>
</feature>
<evidence type="ECO:0000313" key="3">
    <source>
        <dbReference type="EMBL" id="RVW29944.1"/>
    </source>
</evidence>
<evidence type="ECO:0000313" key="4">
    <source>
        <dbReference type="Proteomes" id="UP000288805"/>
    </source>
</evidence>
<reference evidence="3 4" key="1">
    <citation type="journal article" date="2018" name="PLoS Genet.">
        <title>Population sequencing reveals clonal diversity and ancestral inbreeding in the grapevine cultivar Chardonnay.</title>
        <authorList>
            <person name="Roach M.J."/>
            <person name="Johnson D.L."/>
            <person name="Bohlmann J."/>
            <person name="van Vuuren H.J."/>
            <person name="Jones S.J."/>
            <person name="Pretorius I.S."/>
            <person name="Schmidt S.A."/>
            <person name="Borneman A.R."/>
        </authorList>
    </citation>
    <scope>NUCLEOTIDE SEQUENCE [LARGE SCALE GENOMIC DNA]</scope>
    <source>
        <strain evidence="4">cv. Chardonnay</strain>
        <tissue evidence="3">Leaf</tissue>
    </source>
</reference>
<accession>A0A438D3B7</accession>
<comment type="caution">
    <text evidence="3">The sequence shown here is derived from an EMBL/GenBank/DDBJ whole genome shotgun (WGS) entry which is preliminary data.</text>
</comment>
<feature type="transmembrane region" description="Helical" evidence="2">
    <location>
        <begin position="80"/>
        <end position="99"/>
    </location>
</feature>
<evidence type="ECO:0000256" key="1">
    <source>
        <dbReference type="SAM" id="MobiDB-lite"/>
    </source>
</evidence>
<feature type="region of interest" description="Disordered" evidence="1">
    <location>
        <begin position="1"/>
        <end position="36"/>
    </location>
</feature>
<keyword evidence="2" id="KW-0472">Membrane</keyword>
<sequence>MQTSSNLNKSAKSRAQISHDPDRCPSLTPPFPPQKQALQMGKIPVQQCQHLQNEDEALRFFCHRCLVGTIQICQGFDLKCTIILVLSLSIFVFAFFWALPLHPVKTGLDAKDAIKLGAVSLLRFCFW</sequence>
<organism evidence="3 4">
    <name type="scientific">Vitis vinifera</name>
    <name type="common">Grape</name>
    <dbReference type="NCBI Taxonomy" id="29760"/>
    <lineage>
        <taxon>Eukaryota</taxon>
        <taxon>Viridiplantae</taxon>
        <taxon>Streptophyta</taxon>
        <taxon>Embryophyta</taxon>
        <taxon>Tracheophyta</taxon>
        <taxon>Spermatophyta</taxon>
        <taxon>Magnoliopsida</taxon>
        <taxon>eudicotyledons</taxon>
        <taxon>Gunneridae</taxon>
        <taxon>Pentapetalae</taxon>
        <taxon>rosids</taxon>
        <taxon>Vitales</taxon>
        <taxon>Vitaceae</taxon>
        <taxon>Viteae</taxon>
        <taxon>Vitis</taxon>
    </lineage>
</organism>
<dbReference type="AlphaFoldDB" id="A0A438D3B7"/>
<dbReference type="Proteomes" id="UP000288805">
    <property type="component" value="Unassembled WGS sequence"/>
</dbReference>
<evidence type="ECO:0000256" key="2">
    <source>
        <dbReference type="SAM" id="Phobius"/>
    </source>
</evidence>
<dbReference type="EMBL" id="QGNW01001820">
    <property type="protein sequence ID" value="RVW29944.1"/>
    <property type="molecule type" value="Genomic_DNA"/>
</dbReference>
<gene>
    <name evidence="3" type="ORF">CK203_100302</name>
</gene>
<proteinExistence type="predicted"/>